<dbReference type="PANTHER" id="PTHR47359">
    <property type="entry name" value="PEPTIDOGLYCAN DL-ENDOPEPTIDASE CWLO"/>
    <property type="match status" value="1"/>
</dbReference>
<reference evidence="6" key="1">
    <citation type="submission" date="2020-05" db="EMBL/GenBank/DDBJ databases">
        <authorList>
            <person name="Chiriac C."/>
            <person name="Salcher M."/>
            <person name="Ghai R."/>
            <person name="Kavagutti S V."/>
        </authorList>
    </citation>
    <scope>NUCLEOTIDE SEQUENCE</scope>
</reference>
<evidence type="ECO:0000259" key="5">
    <source>
        <dbReference type="PROSITE" id="PS51935"/>
    </source>
</evidence>
<organism evidence="6">
    <name type="scientific">freshwater metagenome</name>
    <dbReference type="NCBI Taxonomy" id="449393"/>
    <lineage>
        <taxon>unclassified sequences</taxon>
        <taxon>metagenomes</taxon>
        <taxon>ecological metagenomes</taxon>
    </lineage>
</organism>
<evidence type="ECO:0000256" key="4">
    <source>
        <dbReference type="ARBA" id="ARBA00022807"/>
    </source>
</evidence>
<dbReference type="AlphaFoldDB" id="A0A6J6M019"/>
<sequence length="230" mass="25441">MFRAATARRALAALAIVAVVTQPAGAFAVDGAPGASKGADRLQMPGEKMRMRNPISMQAVSALHFIQRTENISDPQYLAARKEVSDAVAAKLRIDAVALDKAWSRAPRAHQIAVLAAITQLDVPYLEGKEYPYVFMDCSGLMWYAWRTAGVDLPRQSVSQMDHHMRVDRKDAIVGNIVGEGTHIHMYLGVGNAMIHAPFNRKTVRLKMMSEEQAKRVIWTNPSLIATYRL</sequence>
<keyword evidence="2" id="KW-0645">Protease</keyword>
<evidence type="ECO:0000256" key="3">
    <source>
        <dbReference type="ARBA" id="ARBA00022801"/>
    </source>
</evidence>
<keyword evidence="3" id="KW-0378">Hydrolase</keyword>
<keyword evidence="4" id="KW-0788">Thiol protease</keyword>
<dbReference type="GO" id="GO:0006508">
    <property type="term" value="P:proteolysis"/>
    <property type="evidence" value="ECO:0007669"/>
    <property type="project" value="UniProtKB-KW"/>
</dbReference>
<evidence type="ECO:0000256" key="2">
    <source>
        <dbReference type="ARBA" id="ARBA00022670"/>
    </source>
</evidence>
<dbReference type="GO" id="GO:0008234">
    <property type="term" value="F:cysteine-type peptidase activity"/>
    <property type="evidence" value="ECO:0007669"/>
    <property type="project" value="UniProtKB-KW"/>
</dbReference>
<feature type="domain" description="NlpC/P60" evidence="5">
    <location>
        <begin position="107"/>
        <end position="230"/>
    </location>
</feature>
<protein>
    <submittedName>
        <fullName evidence="6">Unannotated protein</fullName>
    </submittedName>
</protein>
<name>A0A6J6M019_9ZZZZ</name>
<dbReference type="InterPro" id="IPR051794">
    <property type="entry name" value="PG_Endopeptidase_C40"/>
</dbReference>
<dbReference type="InterPro" id="IPR000064">
    <property type="entry name" value="NLP_P60_dom"/>
</dbReference>
<dbReference type="SUPFAM" id="SSF54001">
    <property type="entry name" value="Cysteine proteinases"/>
    <property type="match status" value="1"/>
</dbReference>
<comment type="similarity">
    <text evidence="1">Belongs to the peptidase C40 family.</text>
</comment>
<proteinExistence type="inferred from homology"/>
<dbReference type="Pfam" id="PF00877">
    <property type="entry name" value="NLPC_P60"/>
    <property type="match status" value="1"/>
</dbReference>
<dbReference type="EMBL" id="CAEZWJ010000094">
    <property type="protein sequence ID" value="CAB4666154.1"/>
    <property type="molecule type" value="Genomic_DNA"/>
</dbReference>
<gene>
    <name evidence="6" type="ORF">UFOPK2214_01540</name>
</gene>
<dbReference type="PROSITE" id="PS51935">
    <property type="entry name" value="NLPC_P60"/>
    <property type="match status" value="1"/>
</dbReference>
<accession>A0A6J6M019</accession>
<evidence type="ECO:0000256" key="1">
    <source>
        <dbReference type="ARBA" id="ARBA00007074"/>
    </source>
</evidence>
<dbReference type="Gene3D" id="3.90.1720.10">
    <property type="entry name" value="endopeptidase domain like (from Nostoc punctiforme)"/>
    <property type="match status" value="1"/>
</dbReference>
<dbReference type="InterPro" id="IPR038765">
    <property type="entry name" value="Papain-like_cys_pep_sf"/>
</dbReference>
<dbReference type="PANTHER" id="PTHR47359:SF3">
    <property type="entry name" value="NLP_P60 DOMAIN-CONTAINING PROTEIN-RELATED"/>
    <property type="match status" value="1"/>
</dbReference>
<evidence type="ECO:0000313" key="6">
    <source>
        <dbReference type="EMBL" id="CAB4666154.1"/>
    </source>
</evidence>